<dbReference type="Proteomes" id="UP001230685">
    <property type="component" value="Unassembled WGS sequence"/>
</dbReference>
<dbReference type="Pfam" id="PF20620">
    <property type="entry name" value="DUF6805"/>
    <property type="match status" value="1"/>
</dbReference>
<keyword evidence="5" id="KW-1185">Reference proteome</keyword>
<protein>
    <submittedName>
        <fullName evidence="4">Glycoside hydrolase family 127 protein</fullName>
    </submittedName>
</protein>
<evidence type="ECO:0000259" key="1">
    <source>
        <dbReference type="Pfam" id="PF07944"/>
    </source>
</evidence>
<feature type="domain" description="Glycoside hydrolase GH146 substrate-binding" evidence="2">
    <location>
        <begin position="640"/>
        <end position="770"/>
    </location>
</feature>
<name>A0ABT9EIZ4_9SPHN</name>
<evidence type="ECO:0000313" key="4">
    <source>
        <dbReference type="EMBL" id="MDP1026812.1"/>
    </source>
</evidence>
<feature type="domain" description="Non-reducing end beta-L-arabinofuranosidase-like GH127 catalytic" evidence="1">
    <location>
        <begin position="39"/>
        <end position="425"/>
    </location>
</feature>
<dbReference type="PANTHER" id="PTHR31151">
    <property type="entry name" value="PROLINE-TRNA LIGASE (DUF1680)"/>
    <property type="match status" value="1"/>
</dbReference>
<dbReference type="InterPro" id="IPR049046">
    <property type="entry name" value="Beta-AFase-like_GH127_middle"/>
</dbReference>
<feature type="domain" description="Non-reducing end beta-L-arabinofuranosidase-like GH127 middle" evidence="3">
    <location>
        <begin position="435"/>
        <end position="528"/>
    </location>
</feature>
<evidence type="ECO:0000259" key="3">
    <source>
        <dbReference type="Pfam" id="PF20736"/>
    </source>
</evidence>
<dbReference type="Pfam" id="PF20736">
    <property type="entry name" value="Glyco_hydro127M"/>
    <property type="match status" value="1"/>
</dbReference>
<dbReference type="InterPro" id="IPR046544">
    <property type="entry name" value="GH146_SB_dom"/>
</dbReference>
<dbReference type="PANTHER" id="PTHR31151:SF0">
    <property type="entry name" value="PROLINE-TRNA LIGASE (DUF1680)"/>
    <property type="match status" value="1"/>
</dbReference>
<proteinExistence type="predicted"/>
<dbReference type="InterPro" id="IPR012878">
    <property type="entry name" value="Beta-AFase-like_GH127_cat"/>
</dbReference>
<dbReference type="EMBL" id="JAUUDS010000002">
    <property type="protein sequence ID" value="MDP1026812.1"/>
    <property type="molecule type" value="Genomic_DNA"/>
</dbReference>
<gene>
    <name evidence="4" type="ORF">Q5H91_06285</name>
</gene>
<evidence type="ECO:0000313" key="5">
    <source>
        <dbReference type="Proteomes" id="UP001230685"/>
    </source>
</evidence>
<accession>A0ABT9EIZ4</accession>
<dbReference type="InterPro" id="IPR008928">
    <property type="entry name" value="6-hairpin_glycosidase_sf"/>
</dbReference>
<organism evidence="4 5">
    <name type="scientific">Sphingomonas aurea</name>
    <dbReference type="NCBI Taxonomy" id="3063994"/>
    <lineage>
        <taxon>Bacteria</taxon>
        <taxon>Pseudomonadati</taxon>
        <taxon>Pseudomonadota</taxon>
        <taxon>Alphaproteobacteria</taxon>
        <taxon>Sphingomonadales</taxon>
        <taxon>Sphingomonadaceae</taxon>
        <taxon>Sphingomonas</taxon>
    </lineage>
</organism>
<keyword evidence="4" id="KW-0378">Hydrolase</keyword>
<comment type="caution">
    <text evidence="4">The sequence shown here is derived from an EMBL/GenBank/DDBJ whole genome shotgun (WGS) entry which is preliminary data.</text>
</comment>
<sequence length="781" mass="85621">MTRRTLFAGASIVALAGPALVALPPVKGRRVEPVPSRFVRLTPSPFADAMAANRRYLLSLDPERLLHNFYLFAGLPAPKPIYGGWEAQGVAGHSLGHWLSACALVIANTGDPALSAKLDHALAEMARIQAAHGDGYCGGTTVERDGKTVDGKIVFEEVRRGDIRSQGFDLNGGWVPLYTWHKVHAGLLDAHTLAGNARAMPIALGVAGYLAGVLEPLTDAQMQQVLRAEHGGLNESYAETYALTGDTRWLRMAEKIRHKAVLDPLTARQDKLAGLHANTQIPKLIGLARLHEVTGDPRHAVAPRFFHERVTGHHSYVIGGNSEREHFGPPDMLSTRLTDATCEACNSYNMLKLTRHLYSWQPHARWFDFYERVQLNHILAHQRPDTGRFVYFMPLSAGARRTYSEGEDSFWCCVGSGMESHAKHADSIYWNDGATLFVNLYIPSELDWTPGGLALTLDTALPMRGTATLTVRKAPRRSQAIALRLPGWAQAPRLTLNGAPLTPMMRDGYAVVERNWRAGDRIELTLPMALTTEPTPDDPSVVAFTHGPLVLAADLGAASDSFDGLGPALVTSGAASTALRAGTGPHSFHARGALDEDLVLKPFFAQYDRRTAVYFPTFTPSGWQARRADYVRAQEEASTLARRTTDIVHLGEMQPERDHGFVAARSEVVNWNGRSARRIRPGDSMRLTLARRPGPATLRLTVWGNDVNRQMAITVDGTPLKTDRAPREREDRFVTIDYPIPSTGAQGKPLAEVVFTPVKEEAVLYEVRMLTAESGNPVTAV</sequence>
<dbReference type="SUPFAM" id="SSF48208">
    <property type="entry name" value="Six-hairpin glycosidases"/>
    <property type="match status" value="1"/>
</dbReference>
<reference evidence="4 5" key="1">
    <citation type="submission" date="2023-07" db="EMBL/GenBank/DDBJ databases">
        <authorList>
            <person name="Kim M.K."/>
        </authorList>
    </citation>
    <scope>NUCLEOTIDE SEQUENCE [LARGE SCALE GENOMIC DNA]</scope>
    <source>
        <strain evidence="4 5">KR1UV-12</strain>
    </source>
</reference>
<dbReference type="GO" id="GO:0016787">
    <property type="term" value="F:hydrolase activity"/>
    <property type="evidence" value="ECO:0007669"/>
    <property type="project" value="UniProtKB-KW"/>
</dbReference>
<evidence type="ECO:0000259" key="2">
    <source>
        <dbReference type="Pfam" id="PF20620"/>
    </source>
</evidence>
<dbReference type="Pfam" id="PF07944">
    <property type="entry name" value="Beta-AFase-like_GH127_cat"/>
    <property type="match status" value="1"/>
</dbReference>